<proteinExistence type="predicted"/>
<dbReference type="CDD" id="cd23659">
    <property type="entry name" value="USP_At3g01520-like"/>
    <property type="match status" value="1"/>
</dbReference>
<dbReference type="Gene3D" id="3.40.50.620">
    <property type="entry name" value="HUPs"/>
    <property type="match status" value="1"/>
</dbReference>
<dbReference type="Proteomes" id="UP000689129">
    <property type="component" value="Unassembled WGS sequence"/>
</dbReference>
<evidence type="ECO:0000256" key="1">
    <source>
        <dbReference type="SAM" id="MobiDB-lite"/>
    </source>
</evidence>
<dbReference type="InterPro" id="IPR014729">
    <property type="entry name" value="Rossmann-like_a/b/a_fold"/>
</dbReference>
<sequence length="388" mass="42360">MLSSPISAGTPPTSTMELTDNPAHRFQSHVAFDNLPLGEATKSNTPSLTLNVRHRGYQAKRRSRTFMVGVDEHAYSDYALQWLLDELVDDGDEVVCVRVVDKDMRSIGASYQDDAQAMMDAILEKNGANRAISVVLEYACGKLHSTFQKLIQIYQPAMLIVGTRGRSLGGLQGLVNTRNSFSKYCLQYSPIPVVVVRPTEKREKKKSKRLNDTERRTYVRMLSATGGKHEADSEKSSLYEVEVKYSADEEAHQVAKVLGLPASFDPTVKPLNPSALLRNRYAEPSPLGSQTHTPPTEAAADGVGGVPKAAAPPSTTGGHSDSDSDSDDDEFEAMPGEQALDLDQQEKLHDMEVGEAAALLKQNRRLSAESGNADDDDEGRHSRKSSVS</sequence>
<name>A0A8I2ZAJ2_VERLO</name>
<evidence type="ECO:0000313" key="3">
    <source>
        <dbReference type="EMBL" id="KAG7121583.1"/>
    </source>
</evidence>
<dbReference type="PANTHER" id="PTHR47815:SF1">
    <property type="entry name" value="UNIVERSAL STRESS PROTEIN A FAMILY PROTEIN C25B2.10"/>
    <property type="match status" value="1"/>
</dbReference>
<protein>
    <submittedName>
        <fullName evidence="3">Universal stress protein A family protein C25B2.10 like</fullName>
    </submittedName>
</protein>
<dbReference type="SUPFAM" id="SSF52402">
    <property type="entry name" value="Adenine nucleotide alpha hydrolases-like"/>
    <property type="match status" value="1"/>
</dbReference>
<organism evidence="3 4">
    <name type="scientific">Verticillium longisporum</name>
    <name type="common">Verticillium dahliae var. longisporum</name>
    <dbReference type="NCBI Taxonomy" id="100787"/>
    <lineage>
        <taxon>Eukaryota</taxon>
        <taxon>Fungi</taxon>
        <taxon>Dikarya</taxon>
        <taxon>Ascomycota</taxon>
        <taxon>Pezizomycotina</taxon>
        <taxon>Sordariomycetes</taxon>
        <taxon>Hypocreomycetidae</taxon>
        <taxon>Glomerellales</taxon>
        <taxon>Plectosphaerellaceae</taxon>
        <taxon>Verticillium</taxon>
    </lineage>
</organism>
<comment type="caution">
    <text evidence="3">The sequence shown here is derived from an EMBL/GenBank/DDBJ whole genome shotgun (WGS) entry which is preliminary data.</text>
</comment>
<dbReference type="InterPro" id="IPR006016">
    <property type="entry name" value="UspA"/>
</dbReference>
<accession>A0A8I2ZAJ2</accession>
<dbReference type="Pfam" id="PF00582">
    <property type="entry name" value="Usp"/>
    <property type="match status" value="1"/>
</dbReference>
<feature type="compositionally biased region" description="Acidic residues" evidence="1">
    <location>
        <begin position="323"/>
        <end position="332"/>
    </location>
</feature>
<evidence type="ECO:0000259" key="2">
    <source>
        <dbReference type="Pfam" id="PF00582"/>
    </source>
</evidence>
<dbReference type="EMBL" id="JAEMWZ010000369">
    <property type="protein sequence ID" value="KAG7121583.1"/>
    <property type="molecule type" value="Genomic_DNA"/>
</dbReference>
<dbReference type="AlphaFoldDB" id="A0A8I2ZAJ2"/>
<dbReference type="OrthoDB" id="843225at2759"/>
<dbReference type="PANTHER" id="PTHR47815">
    <property type="entry name" value="UNIVERSAL STRESS PROTEIN A FAMILY PROTEIN C25B2.10"/>
    <property type="match status" value="1"/>
</dbReference>
<reference evidence="3" key="1">
    <citation type="journal article" date="2021" name="Mol. Plant Pathol.">
        <title>A 20-kb lineage-specific genomic region tames virulence in pathogenic amphidiploid Verticillium longisporum.</title>
        <authorList>
            <person name="Harting R."/>
            <person name="Starke J."/>
            <person name="Kusch H."/>
            <person name="Poggeler S."/>
            <person name="Maurus I."/>
            <person name="Schluter R."/>
            <person name="Landesfeind M."/>
            <person name="Bulla I."/>
            <person name="Nowrousian M."/>
            <person name="de Jonge R."/>
            <person name="Stahlhut G."/>
            <person name="Hoff K.J."/>
            <person name="Asshauer K.P."/>
            <person name="Thurmer A."/>
            <person name="Stanke M."/>
            <person name="Daniel R."/>
            <person name="Morgenstern B."/>
            <person name="Thomma B.P.H.J."/>
            <person name="Kronstad J.W."/>
            <person name="Braus-Stromeyer S.A."/>
            <person name="Braus G.H."/>
        </authorList>
    </citation>
    <scope>NUCLEOTIDE SEQUENCE</scope>
    <source>
        <strain evidence="3">Vl32</strain>
    </source>
</reference>
<evidence type="ECO:0000313" key="4">
    <source>
        <dbReference type="Proteomes" id="UP000689129"/>
    </source>
</evidence>
<gene>
    <name evidence="3" type="ORF">HYQ45_014509</name>
</gene>
<feature type="region of interest" description="Disordered" evidence="1">
    <location>
        <begin position="283"/>
        <end position="388"/>
    </location>
</feature>
<feature type="domain" description="UspA" evidence="2">
    <location>
        <begin position="64"/>
        <end position="197"/>
    </location>
</feature>